<evidence type="ECO:0000313" key="3">
    <source>
        <dbReference type="Proteomes" id="UP000886884"/>
    </source>
</evidence>
<dbReference type="PIRSF" id="PIRSF029883">
    <property type="entry name" value="KdgF"/>
    <property type="match status" value="1"/>
</dbReference>
<reference evidence="2" key="2">
    <citation type="journal article" date="2021" name="PeerJ">
        <title>Extensive microbial diversity within the chicken gut microbiome revealed by metagenomics and culture.</title>
        <authorList>
            <person name="Gilroy R."/>
            <person name="Ravi A."/>
            <person name="Getino M."/>
            <person name="Pursley I."/>
            <person name="Horton D.L."/>
            <person name="Alikhan N.F."/>
            <person name="Baker D."/>
            <person name="Gharbi K."/>
            <person name="Hall N."/>
            <person name="Watson M."/>
            <person name="Adriaenssens E.M."/>
            <person name="Foster-Nyarko E."/>
            <person name="Jarju S."/>
            <person name="Secka A."/>
            <person name="Antonio M."/>
            <person name="Oren A."/>
            <person name="Chaudhuri R.R."/>
            <person name="La Ragione R."/>
            <person name="Hildebrand F."/>
            <person name="Pallen M.J."/>
        </authorList>
    </citation>
    <scope>NUCLEOTIDE SEQUENCE</scope>
    <source>
        <strain evidence="2">CHK183-6373</strain>
    </source>
</reference>
<dbReference type="InterPro" id="IPR011051">
    <property type="entry name" value="RmlC_Cupin_sf"/>
</dbReference>
<dbReference type="PANTHER" id="PTHR40112:SF1">
    <property type="entry name" value="H2HPP ISOMERASE"/>
    <property type="match status" value="1"/>
</dbReference>
<dbReference type="EMBL" id="DVOT01000169">
    <property type="protein sequence ID" value="HIV28190.1"/>
    <property type="molecule type" value="Genomic_DNA"/>
</dbReference>
<protein>
    <submittedName>
        <fullName evidence="2">Cupin domain-containing protein</fullName>
    </submittedName>
</protein>
<dbReference type="Gene3D" id="2.60.120.10">
    <property type="entry name" value="Jelly Rolls"/>
    <property type="match status" value="1"/>
</dbReference>
<dbReference type="Pfam" id="PF07883">
    <property type="entry name" value="Cupin_2"/>
    <property type="match status" value="1"/>
</dbReference>
<sequence>GGVTRKILKYGGKLMLVEVTMPKGGTGSAHKHPHEQISYIARGSFEFTVGAEKQVVKAGDSLYVASNVEHGTRSLEDGSIVVDIFTPIREDFLAK</sequence>
<organism evidence="2 3">
    <name type="scientific">Candidatus Ornithocaccomicrobium faecavium</name>
    <dbReference type="NCBI Taxonomy" id="2840890"/>
    <lineage>
        <taxon>Bacteria</taxon>
        <taxon>Bacillati</taxon>
        <taxon>Bacillota</taxon>
        <taxon>Clostridia</taxon>
        <taxon>Candidatus Ornithocaccomicrobium</taxon>
    </lineage>
</organism>
<evidence type="ECO:0000259" key="1">
    <source>
        <dbReference type="Pfam" id="PF07883"/>
    </source>
</evidence>
<dbReference type="InterPro" id="IPR013096">
    <property type="entry name" value="Cupin_2"/>
</dbReference>
<comment type="caution">
    <text evidence="2">The sequence shown here is derived from an EMBL/GenBank/DDBJ whole genome shotgun (WGS) entry which is preliminary data.</text>
</comment>
<gene>
    <name evidence="2" type="ORF">IAA64_09475</name>
</gene>
<feature type="domain" description="Cupin type-2" evidence="1">
    <location>
        <begin position="18"/>
        <end position="79"/>
    </location>
</feature>
<dbReference type="InterPro" id="IPR052535">
    <property type="entry name" value="Bacilysin_H2HPP_isomerase"/>
</dbReference>
<proteinExistence type="predicted"/>
<dbReference type="PANTHER" id="PTHR40112">
    <property type="entry name" value="H2HPP ISOMERASE"/>
    <property type="match status" value="1"/>
</dbReference>
<dbReference type="CDD" id="cd02238">
    <property type="entry name" value="cupin_KdgF"/>
    <property type="match status" value="1"/>
</dbReference>
<reference evidence="2" key="1">
    <citation type="submission" date="2020-10" db="EMBL/GenBank/DDBJ databases">
        <authorList>
            <person name="Gilroy R."/>
        </authorList>
    </citation>
    <scope>NUCLEOTIDE SEQUENCE</scope>
    <source>
        <strain evidence="2">CHK183-6373</strain>
    </source>
</reference>
<feature type="non-terminal residue" evidence="2">
    <location>
        <position position="1"/>
    </location>
</feature>
<evidence type="ECO:0000313" key="2">
    <source>
        <dbReference type="EMBL" id="HIV28190.1"/>
    </source>
</evidence>
<dbReference type="Proteomes" id="UP000886884">
    <property type="component" value="Unassembled WGS sequence"/>
</dbReference>
<dbReference type="InterPro" id="IPR014710">
    <property type="entry name" value="RmlC-like_jellyroll"/>
</dbReference>
<accession>A0A9D1P960</accession>
<dbReference type="AlphaFoldDB" id="A0A9D1P960"/>
<dbReference type="InterPro" id="IPR025499">
    <property type="entry name" value="KdgF"/>
</dbReference>
<name>A0A9D1P960_9FIRM</name>
<dbReference type="SUPFAM" id="SSF51182">
    <property type="entry name" value="RmlC-like cupins"/>
    <property type="match status" value="1"/>
</dbReference>